<name>A0ABU0IDV1_9HYPH</name>
<protein>
    <submittedName>
        <fullName evidence="1">Anti-sigma factor RsiW</fullName>
    </submittedName>
</protein>
<dbReference type="EMBL" id="JAUSWH010000008">
    <property type="protein sequence ID" value="MDQ0456424.1"/>
    <property type="molecule type" value="Genomic_DNA"/>
</dbReference>
<evidence type="ECO:0000313" key="1">
    <source>
        <dbReference type="EMBL" id="MDQ0456424.1"/>
    </source>
</evidence>
<sequence>MNKQSDPVQDFDLHAYVDDQLPVARRIEVEAYLSGHPDLAARVMGDLRVRDELRLALAGQTVPPRAETRETARRLEAVLGQEQRLAFLRRAAAVVIFVGGGWLAHSAFSVFTPSEVVASVPPPAFVDEAVKAHETAMLRESVSGPTQKAAFGPAEIRSATGIMLPELPARWTVLDSQIFPSAYGPSVEMVVKPLSGGEMSLYAVRPGSFSVQPVTLRLSDKANAAYWQIGEVGYALVAGHQRPDELAATARQLARTLY</sequence>
<gene>
    <name evidence="1" type="ORF">QO005_002765</name>
</gene>
<evidence type="ECO:0000313" key="2">
    <source>
        <dbReference type="Proteomes" id="UP001235269"/>
    </source>
</evidence>
<accession>A0ABU0IDV1</accession>
<dbReference type="Proteomes" id="UP001235269">
    <property type="component" value="Unassembled WGS sequence"/>
</dbReference>
<comment type="caution">
    <text evidence="1">The sequence shown here is derived from an EMBL/GenBank/DDBJ whole genome shotgun (WGS) entry which is preliminary data.</text>
</comment>
<organism evidence="1 2">
    <name type="scientific">Rhizobium paknamense</name>
    <dbReference type="NCBI Taxonomy" id="1206817"/>
    <lineage>
        <taxon>Bacteria</taxon>
        <taxon>Pseudomonadati</taxon>
        <taxon>Pseudomonadota</taxon>
        <taxon>Alphaproteobacteria</taxon>
        <taxon>Hyphomicrobiales</taxon>
        <taxon>Rhizobiaceae</taxon>
        <taxon>Rhizobium/Agrobacterium group</taxon>
        <taxon>Rhizobium</taxon>
    </lineage>
</organism>
<keyword evidence="2" id="KW-1185">Reference proteome</keyword>
<dbReference type="RefSeq" id="WP_307158620.1">
    <property type="nucleotide sequence ID" value="NZ_JAUSWH010000008.1"/>
</dbReference>
<proteinExistence type="predicted"/>
<reference evidence="1 2" key="1">
    <citation type="submission" date="2023-07" db="EMBL/GenBank/DDBJ databases">
        <title>Genomic Encyclopedia of Type Strains, Phase IV (KMG-IV): sequencing the most valuable type-strain genomes for metagenomic binning, comparative biology and taxonomic classification.</title>
        <authorList>
            <person name="Goeker M."/>
        </authorList>
    </citation>
    <scope>NUCLEOTIDE SEQUENCE [LARGE SCALE GENOMIC DNA]</scope>
    <source>
        <strain evidence="1 2">DSM 100301</strain>
    </source>
</reference>